<feature type="domain" description="Major facilitator superfamily (MFS) profile" evidence="7">
    <location>
        <begin position="36"/>
        <end position="444"/>
    </location>
</feature>
<feature type="transmembrane region" description="Helical" evidence="6">
    <location>
        <begin position="160"/>
        <end position="183"/>
    </location>
</feature>
<dbReference type="CDD" id="cd17319">
    <property type="entry name" value="MFS_ExuT_GudP_like"/>
    <property type="match status" value="1"/>
</dbReference>
<keyword evidence="3 6" id="KW-0812">Transmembrane</keyword>
<dbReference type="GO" id="GO:0016020">
    <property type="term" value="C:membrane"/>
    <property type="evidence" value="ECO:0007669"/>
    <property type="project" value="UniProtKB-SubCell"/>
</dbReference>
<feature type="transmembrane region" description="Helical" evidence="6">
    <location>
        <begin position="262"/>
        <end position="283"/>
    </location>
</feature>
<evidence type="ECO:0000256" key="3">
    <source>
        <dbReference type="ARBA" id="ARBA00022692"/>
    </source>
</evidence>
<dbReference type="EMBL" id="CP039690">
    <property type="protein sequence ID" value="QCI66778.1"/>
    <property type="molecule type" value="Genomic_DNA"/>
</dbReference>
<evidence type="ECO:0000313" key="9">
    <source>
        <dbReference type="Proteomes" id="UP000298781"/>
    </source>
</evidence>
<dbReference type="InterPro" id="IPR036259">
    <property type="entry name" value="MFS_trans_sf"/>
</dbReference>
<sequence length="445" mass="48370">MSSVDTIDTAGRVGVLSAADERSKLDAIYRKVTFRLIPFLFIVWLMAWLDRVNVGFTKLQMNASLGFSETVYGLGAGLFFIGYFFFEVPSNLALQRYGARKTISRIAIGWGLACIAMMFVTTPTGFYVVRFILGACEAGFWPGVILYLTYWFPTTRCSKVFALLGCATSTSGVVSGPIAGVIMENMNGLNAWAGWQWVFLIEGIPSVLLGIAAIWVLSDKPHEARWLTEEERRLLTQDLERDRAMVGAREHSIGRALKDRRIWTFIFIYFCIIMGQSALIFWAPTIVRDLGFTNTATIGAIVSVAFFIGVVATVLNGIHSDRMKEVRFHCGLGILTGGIGCAVLGLLVLQGSQWAILALWIALPGILCSIPVFWQLPNKIVVGTAAAAGIALINSIGNLGGFGAPFLMGVVKDATGHVTIALWLVAALLVIGAVITMRQPKDTAA</sequence>
<dbReference type="PANTHER" id="PTHR43791:SF36">
    <property type="entry name" value="TRANSPORTER, PUTATIVE (AFU_ORTHOLOGUE AFUA_6G08340)-RELATED"/>
    <property type="match status" value="1"/>
</dbReference>
<feature type="transmembrane region" description="Helical" evidence="6">
    <location>
        <begin position="32"/>
        <end position="50"/>
    </location>
</feature>
<dbReference type="Gene3D" id="1.20.1250.20">
    <property type="entry name" value="MFS general substrate transporter like domains"/>
    <property type="match status" value="2"/>
</dbReference>
<dbReference type="KEGG" id="pstg:E8M01_22560"/>
<feature type="transmembrane region" description="Helical" evidence="6">
    <location>
        <begin position="70"/>
        <end position="90"/>
    </location>
</feature>
<feature type="transmembrane region" description="Helical" evidence="6">
    <location>
        <begin position="330"/>
        <end position="348"/>
    </location>
</feature>
<gene>
    <name evidence="8" type="ORF">E8M01_22560</name>
</gene>
<protein>
    <submittedName>
        <fullName evidence="8">MFS transporter</fullName>
    </submittedName>
</protein>
<dbReference type="FunFam" id="1.20.1250.20:FF:000018">
    <property type="entry name" value="MFS transporter permease"/>
    <property type="match status" value="1"/>
</dbReference>
<keyword evidence="5 6" id="KW-0472">Membrane</keyword>
<feature type="transmembrane region" description="Helical" evidence="6">
    <location>
        <begin position="195"/>
        <end position="217"/>
    </location>
</feature>
<feature type="transmembrane region" description="Helical" evidence="6">
    <location>
        <begin position="420"/>
        <end position="437"/>
    </location>
</feature>
<keyword evidence="2" id="KW-0813">Transport</keyword>
<dbReference type="AlphaFoldDB" id="A0A4D7B982"/>
<evidence type="ECO:0000256" key="1">
    <source>
        <dbReference type="ARBA" id="ARBA00004141"/>
    </source>
</evidence>
<keyword evidence="4 6" id="KW-1133">Transmembrane helix</keyword>
<dbReference type="InterPro" id="IPR020846">
    <property type="entry name" value="MFS_dom"/>
</dbReference>
<comment type="subcellular location">
    <subcellularLocation>
        <location evidence="1">Membrane</location>
        <topology evidence="1">Multi-pass membrane protein</topology>
    </subcellularLocation>
</comment>
<feature type="transmembrane region" description="Helical" evidence="6">
    <location>
        <begin position="295"/>
        <end position="318"/>
    </location>
</feature>
<dbReference type="SUPFAM" id="SSF103473">
    <property type="entry name" value="MFS general substrate transporter"/>
    <property type="match status" value="1"/>
</dbReference>
<dbReference type="PANTHER" id="PTHR43791">
    <property type="entry name" value="PERMEASE-RELATED"/>
    <property type="match status" value="1"/>
</dbReference>
<dbReference type="GO" id="GO:0022857">
    <property type="term" value="F:transmembrane transporter activity"/>
    <property type="evidence" value="ECO:0007669"/>
    <property type="project" value="InterPro"/>
</dbReference>
<feature type="transmembrane region" description="Helical" evidence="6">
    <location>
        <begin position="127"/>
        <end position="148"/>
    </location>
</feature>
<feature type="transmembrane region" description="Helical" evidence="6">
    <location>
        <begin position="386"/>
        <end position="408"/>
    </location>
</feature>
<evidence type="ECO:0000256" key="6">
    <source>
        <dbReference type="SAM" id="Phobius"/>
    </source>
</evidence>
<dbReference type="PROSITE" id="PS50850">
    <property type="entry name" value="MFS"/>
    <property type="match status" value="1"/>
</dbReference>
<accession>A0A4D7B982</accession>
<evidence type="ECO:0000256" key="4">
    <source>
        <dbReference type="ARBA" id="ARBA00022989"/>
    </source>
</evidence>
<keyword evidence="9" id="KW-1185">Reference proteome</keyword>
<feature type="transmembrane region" description="Helical" evidence="6">
    <location>
        <begin position="354"/>
        <end position="374"/>
    </location>
</feature>
<proteinExistence type="predicted"/>
<dbReference type="InterPro" id="IPR011701">
    <property type="entry name" value="MFS"/>
</dbReference>
<dbReference type="RefSeq" id="WP_136962217.1">
    <property type="nucleotide sequence ID" value="NZ_CP039690.1"/>
</dbReference>
<evidence type="ECO:0000313" key="8">
    <source>
        <dbReference type="EMBL" id="QCI66778.1"/>
    </source>
</evidence>
<reference evidence="8 9" key="1">
    <citation type="submission" date="2019-04" db="EMBL/GenBank/DDBJ databases">
        <title>Phreatobacter aquaticus sp. nov.</title>
        <authorList>
            <person name="Choi A."/>
        </authorList>
    </citation>
    <scope>NUCLEOTIDE SEQUENCE [LARGE SCALE GENOMIC DNA]</scope>
    <source>
        <strain evidence="8 9">KCTC 52518</strain>
    </source>
</reference>
<evidence type="ECO:0000256" key="5">
    <source>
        <dbReference type="ARBA" id="ARBA00023136"/>
    </source>
</evidence>
<dbReference type="Pfam" id="PF07690">
    <property type="entry name" value="MFS_1"/>
    <property type="match status" value="1"/>
</dbReference>
<evidence type="ECO:0000259" key="7">
    <source>
        <dbReference type="PROSITE" id="PS50850"/>
    </source>
</evidence>
<organism evidence="8 9">
    <name type="scientific">Phreatobacter stygius</name>
    <dbReference type="NCBI Taxonomy" id="1940610"/>
    <lineage>
        <taxon>Bacteria</taxon>
        <taxon>Pseudomonadati</taxon>
        <taxon>Pseudomonadota</taxon>
        <taxon>Alphaproteobacteria</taxon>
        <taxon>Hyphomicrobiales</taxon>
        <taxon>Phreatobacteraceae</taxon>
        <taxon>Phreatobacter</taxon>
    </lineage>
</organism>
<evidence type="ECO:0000256" key="2">
    <source>
        <dbReference type="ARBA" id="ARBA00022448"/>
    </source>
</evidence>
<dbReference type="OrthoDB" id="9773957at2"/>
<feature type="transmembrane region" description="Helical" evidence="6">
    <location>
        <begin position="102"/>
        <end position="121"/>
    </location>
</feature>
<name>A0A4D7B982_9HYPH</name>
<dbReference type="Proteomes" id="UP000298781">
    <property type="component" value="Chromosome"/>
</dbReference>